<evidence type="ECO:0000256" key="1">
    <source>
        <dbReference type="SAM" id="SignalP"/>
    </source>
</evidence>
<dbReference type="EMBL" id="JBHSJC010000001">
    <property type="protein sequence ID" value="MFC4828571.1"/>
    <property type="molecule type" value="Genomic_DNA"/>
</dbReference>
<protein>
    <recommendedName>
        <fullName evidence="4">Lipoprotein</fullName>
    </recommendedName>
</protein>
<accession>A0ABV9R398</accession>
<feature type="chain" id="PRO_5047146360" description="Lipoprotein" evidence="1">
    <location>
        <begin position="23"/>
        <end position="137"/>
    </location>
</feature>
<keyword evidence="1" id="KW-0732">Signal</keyword>
<organism evidence="2 3">
    <name type="scientific">Agromyces aurantiacus</name>
    <dbReference type="NCBI Taxonomy" id="165814"/>
    <lineage>
        <taxon>Bacteria</taxon>
        <taxon>Bacillati</taxon>
        <taxon>Actinomycetota</taxon>
        <taxon>Actinomycetes</taxon>
        <taxon>Micrococcales</taxon>
        <taxon>Microbacteriaceae</taxon>
        <taxon>Agromyces</taxon>
    </lineage>
</organism>
<gene>
    <name evidence="2" type="ORF">ACFPER_07220</name>
</gene>
<evidence type="ECO:0000313" key="3">
    <source>
        <dbReference type="Proteomes" id="UP001595960"/>
    </source>
</evidence>
<comment type="caution">
    <text evidence="2">The sequence shown here is derived from an EMBL/GenBank/DDBJ whole genome shotgun (WGS) entry which is preliminary data.</text>
</comment>
<dbReference type="Proteomes" id="UP001595960">
    <property type="component" value="Unassembled WGS sequence"/>
</dbReference>
<sequence length="137" mass="13945">MPRRTLTSIGAGVALAAAGVLASGAAAYAHECYNADRSEQGNAGASHSQAWWTLDVAAALTEELSPDDAECVLEAYEATGAPTSFTIMVKGAVGQDGTIASKNPHEEKASDGSGIDEIFANYGAEIVGSYEACGLGF</sequence>
<evidence type="ECO:0000313" key="2">
    <source>
        <dbReference type="EMBL" id="MFC4828571.1"/>
    </source>
</evidence>
<reference evidence="3" key="1">
    <citation type="journal article" date="2019" name="Int. J. Syst. Evol. Microbiol.">
        <title>The Global Catalogue of Microorganisms (GCM) 10K type strain sequencing project: providing services to taxonomists for standard genome sequencing and annotation.</title>
        <authorList>
            <consortium name="The Broad Institute Genomics Platform"/>
            <consortium name="The Broad Institute Genome Sequencing Center for Infectious Disease"/>
            <person name="Wu L."/>
            <person name="Ma J."/>
        </authorList>
    </citation>
    <scope>NUCLEOTIDE SEQUENCE [LARGE SCALE GENOMIC DNA]</scope>
    <source>
        <strain evidence="3">CGMCC 1.12192</strain>
    </source>
</reference>
<name>A0ABV9R398_9MICO</name>
<dbReference type="RefSeq" id="WP_204391713.1">
    <property type="nucleotide sequence ID" value="NZ_JAFBBW010000001.1"/>
</dbReference>
<proteinExistence type="predicted"/>
<keyword evidence="3" id="KW-1185">Reference proteome</keyword>
<feature type="signal peptide" evidence="1">
    <location>
        <begin position="1"/>
        <end position="22"/>
    </location>
</feature>
<evidence type="ECO:0008006" key="4">
    <source>
        <dbReference type="Google" id="ProtNLM"/>
    </source>
</evidence>